<keyword evidence="3" id="KW-1185">Reference proteome</keyword>
<dbReference type="Proteomes" id="UP001341245">
    <property type="component" value="Unassembled WGS sequence"/>
</dbReference>
<feature type="compositionally biased region" description="Polar residues" evidence="1">
    <location>
        <begin position="62"/>
        <end position="72"/>
    </location>
</feature>
<name>A0ABR0T8S8_AURPU</name>
<protein>
    <submittedName>
        <fullName evidence="2">Uncharacterized protein</fullName>
    </submittedName>
</protein>
<gene>
    <name evidence="2" type="ORF">QM012_003379</name>
</gene>
<feature type="compositionally biased region" description="Low complexity" evidence="1">
    <location>
        <begin position="29"/>
        <end position="44"/>
    </location>
</feature>
<accession>A0ABR0T8S8</accession>
<reference evidence="2 3" key="1">
    <citation type="submission" date="2023-11" db="EMBL/GenBank/DDBJ databases">
        <title>Draft genome sequence and annotation of the polyextremotolerant black yeast-like fungus Aureobasidium pullulans NRRL 62042.</title>
        <authorList>
            <person name="Dielentheis-Frenken M.R.E."/>
            <person name="Wibberg D."/>
            <person name="Blank L.M."/>
            <person name="Tiso T."/>
        </authorList>
    </citation>
    <scope>NUCLEOTIDE SEQUENCE [LARGE SCALE GENOMIC DNA]</scope>
    <source>
        <strain evidence="2 3">NRRL 62042</strain>
    </source>
</reference>
<evidence type="ECO:0000313" key="2">
    <source>
        <dbReference type="EMBL" id="KAK6000654.1"/>
    </source>
</evidence>
<evidence type="ECO:0000313" key="3">
    <source>
        <dbReference type="Proteomes" id="UP001341245"/>
    </source>
</evidence>
<organism evidence="2 3">
    <name type="scientific">Aureobasidium pullulans</name>
    <name type="common">Black yeast</name>
    <name type="synonym">Pullularia pullulans</name>
    <dbReference type="NCBI Taxonomy" id="5580"/>
    <lineage>
        <taxon>Eukaryota</taxon>
        <taxon>Fungi</taxon>
        <taxon>Dikarya</taxon>
        <taxon>Ascomycota</taxon>
        <taxon>Pezizomycotina</taxon>
        <taxon>Dothideomycetes</taxon>
        <taxon>Dothideomycetidae</taxon>
        <taxon>Dothideales</taxon>
        <taxon>Saccotheciaceae</taxon>
        <taxon>Aureobasidium</taxon>
    </lineage>
</organism>
<comment type="caution">
    <text evidence="2">The sequence shown here is derived from an EMBL/GenBank/DDBJ whole genome shotgun (WGS) entry which is preliminary data.</text>
</comment>
<dbReference type="EMBL" id="JASGXD010000016">
    <property type="protein sequence ID" value="KAK6000654.1"/>
    <property type="molecule type" value="Genomic_DNA"/>
</dbReference>
<evidence type="ECO:0000256" key="1">
    <source>
        <dbReference type="SAM" id="MobiDB-lite"/>
    </source>
</evidence>
<feature type="compositionally biased region" description="Basic and acidic residues" evidence="1">
    <location>
        <begin position="73"/>
        <end position="85"/>
    </location>
</feature>
<sequence length="370" mass="41401">MAPMSYAAAAKKAANVSGGTTDAVSAGISKPNSSPTRSSTKRSSPGPKNIVPDPKRSRTAPRMSSTVTTDLSSETRHSLRLEGKPPEINPFSGKIKYENRNFQITRGCDKTREGAQVHKRFRKDEKTGHHELIAYRAGRGPEHFYPGMIIRATGANYQTNLKVSVDERDDRIRKDLDIMVHKDGPIFSKKRPMIVLWKTLMGLLCLPMTSHSSVDMIEDSKRWEQLVSATKVGDESWPGKTPWAGKPLIFETYEIAGGQPLHEKCFVNLATPVHVSVHEEINVKMGRLSGDQYCRLLNAFIFRQKKLLQAAFGEYGQDQGVTHLLKAWESRKSGDMLWPAEMSAEWKQMEDSMSAKLPKTIDSTGRYVLI</sequence>
<proteinExistence type="predicted"/>
<feature type="region of interest" description="Disordered" evidence="1">
    <location>
        <begin position="1"/>
        <end position="93"/>
    </location>
</feature>